<sequence length="369" mass="42908">MEVFKLPAVGYENLIKIIQAYDSVKKEVYSLNDIVNNSGLHKDTIIKNNHFLISTGIIGDDKIITELGKSLSRAYEFNIKDEIISIWTGIINNTEFLSSLINNLRISGKHFEFEEYKNKILHDSNDNNNTFTKSGSSCIIEIFKICNFIVINEGIISYNKKYIELNDMKNKIEQLNKLEEENNNNEDNTNDIKEKIYDLNKDIFNYGLSEKFYIKSMELKKEYVLNHIFFMVSILVDILVLITFFIINTKLHTYNLFFNIKLLVLSFGILGLLLCVTKYFNRRVHETIQLSEDYEHKSLVLSSFYIYSRELKKLDTSDKRILTDYVNKVSTTINKSPAVNLNKRKPDNSPVEDIKDLLLQLVSLANLKK</sequence>
<evidence type="ECO:0000256" key="2">
    <source>
        <dbReference type="SAM" id="Phobius"/>
    </source>
</evidence>
<keyword evidence="2" id="KW-0812">Transmembrane</keyword>
<dbReference type="Proteomes" id="UP000010793">
    <property type="component" value="Chromosome"/>
</dbReference>
<evidence type="ECO:0000313" key="3">
    <source>
        <dbReference type="EMBL" id="AGA65764.1"/>
    </source>
</evidence>
<reference evidence="3 4" key="1">
    <citation type="journal article" date="2013" name="Genome Announc.">
        <title>Complete Genome Sequence of the Porcine Strain Brachyspira pilosicoli P43/6/78(T.).</title>
        <authorList>
            <person name="Lin C."/>
            <person name="den Bakker H.C."/>
            <person name="Suzuki H."/>
            <person name="Lefebure T."/>
            <person name="Ponnala L."/>
            <person name="Sun Q."/>
            <person name="Stanhope M.J."/>
            <person name="Wiedmann M."/>
            <person name="Duhamel G.E."/>
        </authorList>
    </citation>
    <scope>NUCLEOTIDE SEQUENCE [LARGE SCALE GENOMIC DNA]</scope>
    <source>
        <strain evidence="3 4">P43/6/78</strain>
    </source>
</reference>
<feature type="transmembrane region" description="Helical" evidence="2">
    <location>
        <begin position="223"/>
        <end position="247"/>
    </location>
</feature>
<keyword evidence="2" id="KW-1133">Transmembrane helix</keyword>
<keyword evidence="2" id="KW-0472">Membrane</keyword>
<name>A0A3B6VKT5_BRAPL</name>
<proteinExistence type="predicted"/>
<feature type="coiled-coil region" evidence="1">
    <location>
        <begin position="158"/>
        <end position="195"/>
    </location>
</feature>
<evidence type="ECO:0000313" key="4">
    <source>
        <dbReference type="Proteomes" id="UP000010793"/>
    </source>
</evidence>
<feature type="transmembrane region" description="Helical" evidence="2">
    <location>
        <begin position="253"/>
        <end position="276"/>
    </location>
</feature>
<gene>
    <name evidence="3" type="ORF">BPP43_02190</name>
</gene>
<organism evidence="3 4">
    <name type="scientific">Brachyspira pilosicoli P43/6/78</name>
    <dbReference type="NCBI Taxonomy" id="1042417"/>
    <lineage>
        <taxon>Bacteria</taxon>
        <taxon>Pseudomonadati</taxon>
        <taxon>Spirochaetota</taxon>
        <taxon>Spirochaetia</taxon>
        <taxon>Brachyspirales</taxon>
        <taxon>Brachyspiraceae</taxon>
        <taxon>Brachyspira</taxon>
    </lineage>
</organism>
<evidence type="ECO:0000256" key="1">
    <source>
        <dbReference type="SAM" id="Coils"/>
    </source>
</evidence>
<dbReference type="RefSeq" id="WP_015274011.1">
    <property type="nucleotide sequence ID" value="NC_019908.1"/>
</dbReference>
<keyword evidence="1" id="KW-0175">Coiled coil</keyword>
<keyword evidence="4" id="KW-1185">Reference proteome</keyword>
<dbReference type="EMBL" id="CP002873">
    <property type="protein sequence ID" value="AGA65764.1"/>
    <property type="molecule type" value="Genomic_DNA"/>
</dbReference>
<accession>A0A3B6VKT5</accession>
<dbReference type="KEGG" id="bpip:BPP43_02190"/>
<dbReference type="AlphaFoldDB" id="A0A3B6VKT5"/>
<protein>
    <submittedName>
        <fullName evidence="3">Uncharacterized protein</fullName>
    </submittedName>
</protein>